<dbReference type="InterPro" id="IPR001789">
    <property type="entry name" value="Sig_transdc_resp-reg_receiver"/>
</dbReference>
<dbReference type="InterPro" id="IPR036097">
    <property type="entry name" value="HisK_dim/P_sf"/>
</dbReference>
<feature type="domain" description="PAC" evidence="11">
    <location>
        <begin position="103"/>
        <end position="155"/>
    </location>
</feature>
<dbReference type="Pfam" id="PF00512">
    <property type="entry name" value="HisKA"/>
    <property type="match status" value="1"/>
</dbReference>
<sequence>MANESIAGGGTSGPSPEDGEAVHDDRHWLLATLSSIGDAVLTTDAELRVTFMNPVAESLTGWAAQEGVGQPLDNLFHIINEESRQTVENPAVPAFREGRTCKLASHSLLISKDGTERPIDDSAAPIRNGGGKVAGVVLVFRDITARRKTERELDKALAYADDIIATLREPFVVLDSTLRVKTANVAFYTWFHVSKGETEGRFVYDLGDGQWDIPALRTLLDQVLSRSEAVQDFEVEHTFPSVGRKSMLLNARPFPPDSKNPELILLALQDVSAMRERADELAEASRHKDEFLATLAHELRNPLAPIRNAVQSLGIAGLKGPDVERARDVIARQVTVMVRLIDDLLDVSRISHNQLDMRKERVELAAVLESAVESSRPLILQCGHELTVSLPPQPLNLDADPVRLAQVFLNLLNNAAKYTKRGGHIRLTAEREGSDAVISVRDDGIGIPADMLGRIFEMFTQVDRSSEQSHGGLGIGLTLVRRLVDMHDGSIEARSPGPGGGSEFVVRLPLIPPPHETPPKSDGPKAKALSGCRILVVDDNKDSADSLGDLLGIMGNDIRTAHDGLEAVEVAEAFRPELVLLDIGLPKLNGYEVARRIRQQPWGRDMMLIALTGWGQDEDRRRSQEAGFNLHVVKPVELAALEKLLAGVQPTPR</sequence>
<dbReference type="Pfam" id="PF08448">
    <property type="entry name" value="PAS_4"/>
    <property type="match status" value="2"/>
</dbReference>
<comment type="catalytic activity">
    <reaction evidence="1">
        <text>ATP + protein L-histidine = ADP + protein N-phospho-L-histidine.</text>
        <dbReference type="EC" id="2.7.13.3"/>
    </reaction>
</comment>
<evidence type="ECO:0000256" key="5">
    <source>
        <dbReference type="ARBA" id="ARBA00022777"/>
    </source>
</evidence>
<dbReference type="InterPro" id="IPR013656">
    <property type="entry name" value="PAS_4"/>
</dbReference>
<feature type="domain" description="Response regulatory" evidence="9">
    <location>
        <begin position="533"/>
        <end position="649"/>
    </location>
</feature>
<accession>A0A5C1AGN2</accession>
<dbReference type="CDD" id="cd00082">
    <property type="entry name" value="HisKA"/>
    <property type="match status" value="1"/>
</dbReference>
<evidence type="ECO:0000256" key="2">
    <source>
        <dbReference type="ARBA" id="ARBA00012438"/>
    </source>
</evidence>
<dbReference type="SMART" id="SM00388">
    <property type="entry name" value="HisKA"/>
    <property type="match status" value="1"/>
</dbReference>
<dbReference type="EMBL" id="CP042425">
    <property type="protein sequence ID" value="QEL17805.1"/>
    <property type="molecule type" value="Genomic_DNA"/>
</dbReference>
<dbReference type="Gene3D" id="1.10.287.130">
    <property type="match status" value="1"/>
</dbReference>
<keyword evidence="3 6" id="KW-0597">Phosphoprotein</keyword>
<reference evidence="13" key="1">
    <citation type="submission" date="2019-08" db="EMBL/GenBank/DDBJ databases">
        <title>Limnoglobus roseus gen. nov., sp. nov., a novel freshwater planctomycete with a giant genome from the family Gemmataceae.</title>
        <authorList>
            <person name="Kulichevskaya I.S."/>
            <person name="Naumoff D.G."/>
            <person name="Miroshnikov K."/>
            <person name="Ivanova A."/>
            <person name="Philippov D.A."/>
            <person name="Hakobyan A."/>
            <person name="Rijpstra I.C."/>
            <person name="Sinninghe Damste J.S."/>
            <person name="Liesack W."/>
            <person name="Dedysh S.N."/>
        </authorList>
    </citation>
    <scope>NUCLEOTIDE SEQUENCE [LARGE SCALE GENOMIC DNA]</scope>
    <source>
        <strain evidence="13">PX52</strain>
    </source>
</reference>
<dbReference type="FunFam" id="3.30.565.10:FF:000006">
    <property type="entry name" value="Sensor histidine kinase WalK"/>
    <property type="match status" value="1"/>
</dbReference>
<dbReference type="InterPro" id="IPR011006">
    <property type="entry name" value="CheY-like_superfamily"/>
</dbReference>
<dbReference type="SUPFAM" id="SSF55874">
    <property type="entry name" value="ATPase domain of HSP90 chaperone/DNA topoisomerase II/histidine kinase"/>
    <property type="match status" value="1"/>
</dbReference>
<dbReference type="AlphaFoldDB" id="A0A5C1AGN2"/>
<dbReference type="CDD" id="cd00130">
    <property type="entry name" value="PAS"/>
    <property type="match status" value="1"/>
</dbReference>
<dbReference type="Gene3D" id="3.30.450.20">
    <property type="entry name" value="PAS domain"/>
    <property type="match status" value="2"/>
</dbReference>
<dbReference type="PANTHER" id="PTHR43547">
    <property type="entry name" value="TWO-COMPONENT HISTIDINE KINASE"/>
    <property type="match status" value="1"/>
</dbReference>
<dbReference type="SMART" id="SM00086">
    <property type="entry name" value="PAC"/>
    <property type="match status" value="1"/>
</dbReference>
<dbReference type="CDD" id="cd16922">
    <property type="entry name" value="HATPase_EvgS-ArcB-TorS-like"/>
    <property type="match status" value="1"/>
</dbReference>
<keyword evidence="13" id="KW-1185">Reference proteome</keyword>
<evidence type="ECO:0000256" key="3">
    <source>
        <dbReference type="ARBA" id="ARBA00022553"/>
    </source>
</evidence>
<dbReference type="PRINTS" id="PR00344">
    <property type="entry name" value="BCTRLSENSOR"/>
</dbReference>
<name>A0A5C1AGN2_9BACT</name>
<dbReference type="PANTHER" id="PTHR43547:SF2">
    <property type="entry name" value="HYBRID SIGNAL TRANSDUCTION HISTIDINE KINASE C"/>
    <property type="match status" value="1"/>
</dbReference>
<dbReference type="KEGG" id="lrs:PX52LOC_04815"/>
<dbReference type="Proteomes" id="UP000324974">
    <property type="component" value="Chromosome"/>
</dbReference>
<dbReference type="NCBIfam" id="TIGR00229">
    <property type="entry name" value="sensory_box"/>
    <property type="match status" value="1"/>
</dbReference>
<dbReference type="InterPro" id="IPR035965">
    <property type="entry name" value="PAS-like_dom_sf"/>
</dbReference>
<dbReference type="PROSITE" id="PS50110">
    <property type="entry name" value="RESPONSE_REGULATORY"/>
    <property type="match status" value="1"/>
</dbReference>
<dbReference type="InterPro" id="IPR005467">
    <property type="entry name" value="His_kinase_dom"/>
</dbReference>
<evidence type="ECO:0000259" key="10">
    <source>
        <dbReference type="PROSITE" id="PS50112"/>
    </source>
</evidence>
<proteinExistence type="predicted"/>
<dbReference type="PROSITE" id="PS50112">
    <property type="entry name" value="PAS"/>
    <property type="match status" value="1"/>
</dbReference>
<evidence type="ECO:0000256" key="4">
    <source>
        <dbReference type="ARBA" id="ARBA00022679"/>
    </source>
</evidence>
<dbReference type="InterPro" id="IPR003594">
    <property type="entry name" value="HATPase_dom"/>
</dbReference>
<feature type="region of interest" description="Disordered" evidence="7">
    <location>
        <begin position="1"/>
        <end position="21"/>
    </location>
</feature>
<dbReference type="CDD" id="cd17580">
    <property type="entry name" value="REC_2_DhkD-like"/>
    <property type="match status" value="1"/>
</dbReference>
<feature type="modified residue" description="4-aspartylphosphate" evidence="6">
    <location>
        <position position="582"/>
    </location>
</feature>
<dbReference type="SMART" id="SM00387">
    <property type="entry name" value="HATPase_c"/>
    <property type="match status" value="1"/>
</dbReference>
<dbReference type="InterPro" id="IPR000014">
    <property type="entry name" value="PAS"/>
</dbReference>
<dbReference type="Pfam" id="PF02518">
    <property type="entry name" value="HATPase_c"/>
    <property type="match status" value="1"/>
</dbReference>
<evidence type="ECO:0000256" key="7">
    <source>
        <dbReference type="SAM" id="MobiDB-lite"/>
    </source>
</evidence>
<dbReference type="Gene3D" id="3.40.50.2300">
    <property type="match status" value="1"/>
</dbReference>
<dbReference type="InterPro" id="IPR004358">
    <property type="entry name" value="Sig_transdc_His_kin-like_C"/>
</dbReference>
<evidence type="ECO:0000256" key="6">
    <source>
        <dbReference type="PROSITE-ProRule" id="PRU00169"/>
    </source>
</evidence>
<dbReference type="Pfam" id="PF00072">
    <property type="entry name" value="Response_reg"/>
    <property type="match status" value="1"/>
</dbReference>
<dbReference type="SUPFAM" id="SSF47384">
    <property type="entry name" value="Homodimeric domain of signal transducing histidine kinase"/>
    <property type="match status" value="1"/>
</dbReference>
<evidence type="ECO:0000313" key="12">
    <source>
        <dbReference type="EMBL" id="QEL17805.1"/>
    </source>
</evidence>
<dbReference type="EC" id="2.7.13.3" evidence="2"/>
<dbReference type="SUPFAM" id="SSF52172">
    <property type="entry name" value="CheY-like"/>
    <property type="match status" value="1"/>
</dbReference>
<gene>
    <name evidence="12" type="ORF">PX52LOC_04815</name>
</gene>
<dbReference type="RefSeq" id="WP_149112367.1">
    <property type="nucleotide sequence ID" value="NZ_CP042425.1"/>
</dbReference>
<evidence type="ECO:0000313" key="13">
    <source>
        <dbReference type="Proteomes" id="UP000324974"/>
    </source>
</evidence>
<feature type="domain" description="PAS" evidence="10">
    <location>
        <begin position="25"/>
        <end position="98"/>
    </location>
</feature>
<dbReference type="SMART" id="SM00091">
    <property type="entry name" value="PAS"/>
    <property type="match status" value="2"/>
</dbReference>
<dbReference type="InterPro" id="IPR001610">
    <property type="entry name" value="PAC"/>
</dbReference>
<evidence type="ECO:0000256" key="1">
    <source>
        <dbReference type="ARBA" id="ARBA00000085"/>
    </source>
</evidence>
<evidence type="ECO:0000259" key="9">
    <source>
        <dbReference type="PROSITE" id="PS50110"/>
    </source>
</evidence>
<dbReference type="GO" id="GO:0000155">
    <property type="term" value="F:phosphorelay sensor kinase activity"/>
    <property type="evidence" value="ECO:0007669"/>
    <property type="project" value="InterPro"/>
</dbReference>
<dbReference type="OrthoDB" id="3272385at2"/>
<feature type="domain" description="Histidine kinase" evidence="8">
    <location>
        <begin position="294"/>
        <end position="512"/>
    </location>
</feature>
<protein>
    <recommendedName>
        <fullName evidence="2">histidine kinase</fullName>
        <ecNumber evidence="2">2.7.13.3</ecNumber>
    </recommendedName>
</protein>
<dbReference type="PROSITE" id="PS50113">
    <property type="entry name" value="PAC"/>
    <property type="match status" value="1"/>
</dbReference>
<dbReference type="Gene3D" id="3.30.565.10">
    <property type="entry name" value="Histidine kinase-like ATPase, C-terminal domain"/>
    <property type="match status" value="1"/>
</dbReference>
<keyword evidence="4" id="KW-0808">Transferase</keyword>
<dbReference type="InterPro" id="IPR036890">
    <property type="entry name" value="HATPase_C_sf"/>
</dbReference>
<organism evidence="12 13">
    <name type="scientific">Limnoglobus roseus</name>
    <dbReference type="NCBI Taxonomy" id="2598579"/>
    <lineage>
        <taxon>Bacteria</taxon>
        <taxon>Pseudomonadati</taxon>
        <taxon>Planctomycetota</taxon>
        <taxon>Planctomycetia</taxon>
        <taxon>Gemmatales</taxon>
        <taxon>Gemmataceae</taxon>
        <taxon>Limnoglobus</taxon>
    </lineage>
</organism>
<evidence type="ECO:0000259" key="11">
    <source>
        <dbReference type="PROSITE" id="PS50113"/>
    </source>
</evidence>
<dbReference type="PROSITE" id="PS50109">
    <property type="entry name" value="HIS_KIN"/>
    <property type="match status" value="1"/>
</dbReference>
<keyword evidence="5 12" id="KW-0418">Kinase</keyword>
<dbReference type="InterPro" id="IPR003661">
    <property type="entry name" value="HisK_dim/P_dom"/>
</dbReference>
<dbReference type="SMART" id="SM00448">
    <property type="entry name" value="REC"/>
    <property type="match status" value="1"/>
</dbReference>
<dbReference type="SUPFAM" id="SSF55785">
    <property type="entry name" value="PYP-like sensor domain (PAS domain)"/>
    <property type="match status" value="2"/>
</dbReference>
<evidence type="ECO:0000259" key="8">
    <source>
        <dbReference type="PROSITE" id="PS50109"/>
    </source>
</evidence>
<dbReference type="InterPro" id="IPR000700">
    <property type="entry name" value="PAS-assoc_C"/>
</dbReference>